<dbReference type="PANTHER" id="PTHR10943:SF1">
    <property type="entry name" value="26S PROTEASOME NON-ATPASE REGULATORY SUBUNIT 2"/>
    <property type="match status" value="1"/>
</dbReference>
<feature type="region of interest" description="Disordered" evidence="3">
    <location>
        <begin position="649"/>
        <end position="679"/>
    </location>
</feature>
<evidence type="ECO:0000259" key="4">
    <source>
        <dbReference type="Pfam" id="PF17781"/>
    </source>
</evidence>
<keyword evidence="2 6" id="KW-0647">Proteasome</keyword>
<protein>
    <submittedName>
        <fullName evidence="6">Putative 26S proteasome non-ATPase regulatory subunit 2</fullName>
    </submittedName>
</protein>
<dbReference type="InterPro" id="IPR011989">
    <property type="entry name" value="ARM-like"/>
</dbReference>
<evidence type="ECO:0000256" key="3">
    <source>
        <dbReference type="SAM" id="MobiDB-lite"/>
    </source>
</evidence>
<dbReference type="InterPro" id="IPR040892">
    <property type="entry name" value="RPN1_N"/>
</dbReference>
<feature type="domain" description="26S proteasome non-ATPase regulatory subunit RPN1 C-terminal" evidence="5">
    <location>
        <begin position="701"/>
        <end position="748"/>
    </location>
</feature>
<reference evidence="6 7" key="1">
    <citation type="submission" date="2019-03" db="EMBL/GenBank/DDBJ databases">
        <title>Single cell metagenomics reveals metabolic interactions within the superorganism composed of flagellate Streblomastix strix and complex community of Bacteroidetes bacteria on its surface.</title>
        <authorList>
            <person name="Treitli S.C."/>
            <person name="Kolisko M."/>
            <person name="Husnik F."/>
            <person name="Keeling P."/>
            <person name="Hampl V."/>
        </authorList>
    </citation>
    <scope>NUCLEOTIDE SEQUENCE [LARGE SCALE GENOMIC DNA]</scope>
    <source>
        <strain evidence="6">ST1C</strain>
    </source>
</reference>
<feature type="compositionally biased region" description="Pro residues" evidence="3">
    <location>
        <begin position="306"/>
        <end position="319"/>
    </location>
</feature>
<dbReference type="GO" id="GO:0005634">
    <property type="term" value="C:nucleus"/>
    <property type="evidence" value="ECO:0007669"/>
    <property type="project" value="TreeGrafter"/>
</dbReference>
<dbReference type="EMBL" id="SNRW01000410">
    <property type="protein sequence ID" value="KAA6401317.1"/>
    <property type="molecule type" value="Genomic_DNA"/>
</dbReference>
<feature type="region of interest" description="Disordered" evidence="3">
    <location>
        <begin position="300"/>
        <end position="343"/>
    </location>
</feature>
<feature type="compositionally biased region" description="Low complexity" evidence="3">
    <location>
        <begin position="320"/>
        <end position="336"/>
    </location>
</feature>
<feature type="compositionally biased region" description="Basic and acidic residues" evidence="3">
    <location>
        <begin position="760"/>
        <end position="769"/>
    </location>
</feature>
<evidence type="ECO:0000259" key="5">
    <source>
        <dbReference type="Pfam" id="PF18051"/>
    </source>
</evidence>
<dbReference type="Pfam" id="PF17781">
    <property type="entry name" value="RPN1_RPN2_N"/>
    <property type="match status" value="1"/>
</dbReference>
<accession>A0A5J4X1T7</accession>
<keyword evidence="1" id="KW-0677">Repeat</keyword>
<dbReference type="GO" id="GO:0034515">
    <property type="term" value="C:proteasome storage granule"/>
    <property type="evidence" value="ECO:0007669"/>
    <property type="project" value="TreeGrafter"/>
</dbReference>
<dbReference type="Proteomes" id="UP000324800">
    <property type="component" value="Unassembled WGS sequence"/>
</dbReference>
<evidence type="ECO:0000313" key="7">
    <source>
        <dbReference type="Proteomes" id="UP000324800"/>
    </source>
</evidence>
<dbReference type="GO" id="GO:0043161">
    <property type="term" value="P:proteasome-mediated ubiquitin-dependent protein catabolic process"/>
    <property type="evidence" value="ECO:0007669"/>
    <property type="project" value="TreeGrafter"/>
</dbReference>
<feature type="domain" description="RPN1 N-terminal" evidence="4">
    <location>
        <begin position="17"/>
        <end position="142"/>
    </location>
</feature>
<sequence>MSDLDAYEGRIEEIPTDFATFPRVFRYFSELIRYLPEGEEKPQWEALFKLALKNGRKSLALLIALRMRSLDRIQEAYATAEEGSALQRQFSYILASTEIRIPDKIEDTVMNGEWKSTFHLSNAAHLDIIEAKSPEDVYKSHLIEKKNVFSFDERPKVDSAKENLAKTIVSAIVNCGFQSDTLMILKDEVSKWVYQHKDIGQTCAIASIGLLQMWNLDQGANEVEKYSQCESNYIIAGIPLGYGVMTCGIQSQFDAANGLIGDNYLESEDKLISACSYLGLGLAYSCTGNTDMEKLAKPLVESNDAPPAPPTKTTSPPPGAQSSSSSSSSSQQRSTSKPASPANQIIAFSPNDDVCAISALACGMVFAGSGNETIFYSILQALLEKGGSKHPLLKLYSVGLGLLFLQKGDEANAAIESCKDLHEDIRDHAALTIQYCAYAGTGNVIIIQKLLHECTKPGKEVAIIGIALVAFGEKLGQEMALRHFERMIQYGTPAMRVYIPIALGLLSVSNPTLGCLPFLSKMTHDVNNDVCMSALLGLGLMAAGTNNGATAKLFRELSSYHEKRPDVLFITRIGQALVHLGKGSLTISPLIYDSFLVSRPALVGLISFANVAVQCSSLLLDKYTYLIYTLTPAIHSRVVSTRRYKVQGTIKEKKEEDKDKEKEQEIEKEKEKEEITNIDENQDFEQEVSVRVGQAVDIAGLPGRPNIVTGFQTMTSPAVVQSGQRIEINDPKWVPLTDIIDGVVVVERKRRTDDEEEETKPESKLLQKD</sequence>
<dbReference type="GO" id="GO:0008540">
    <property type="term" value="C:proteasome regulatory particle, base subcomplex"/>
    <property type="evidence" value="ECO:0007669"/>
    <property type="project" value="TreeGrafter"/>
</dbReference>
<name>A0A5J4X1T7_9EUKA</name>
<gene>
    <name evidence="6" type="ORF">EZS28_003161</name>
</gene>
<organism evidence="6 7">
    <name type="scientific">Streblomastix strix</name>
    <dbReference type="NCBI Taxonomy" id="222440"/>
    <lineage>
        <taxon>Eukaryota</taxon>
        <taxon>Metamonada</taxon>
        <taxon>Preaxostyla</taxon>
        <taxon>Oxymonadida</taxon>
        <taxon>Streblomastigidae</taxon>
        <taxon>Streblomastix</taxon>
    </lineage>
</organism>
<dbReference type="SUPFAM" id="SSF48371">
    <property type="entry name" value="ARM repeat"/>
    <property type="match status" value="1"/>
</dbReference>
<dbReference type="PANTHER" id="PTHR10943">
    <property type="entry name" value="26S PROTEASOME NON-ATPASE REGULATORY SUBUNIT"/>
    <property type="match status" value="1"/>
</dbReference>
<dbReference type="Gene3D" id="1.25.10.10">
    <property type="entry name" value="Leucine-rich Repeat Variant"/>
    <property type="match status" value="1"/>
</dbReference>
<evidence type="ECO:0000256" key="2">
    <source>
        <dbReference type="ARBA" id="ARBA00022942"/>
    </source>
</evidence>
<evidence type="ECO:0000256" key="1">
    <source>
        <dbReference type="ARBA" id="ARBA00022737"/>
    </source>
</evidence>
<evidence type="ECO:0000313" key="6">
    <source>
        <dbReference type="EMBL" id="KAA6401317.1"/>
    </source>
</evidence>
<dbReference type="Pfam" id="PF18051">
    <property type="entry name" value="RPN1_C"/>
    <property type="match status" value="1"/>
</dbReference>
<dbReference type="InterPro" id="IPR041433">
    <property type="entry name" value="RPN1_C"/>
</dbReference>
<feature type="region of interest" description="Disordered" evidence="3">
    <location>
        <begin position="749"/>
        <end position="769"/>
    </location>
</feature>
<feature type="compositionally biased region" description="Basic and acidic residues" evidence="3">
    <location>
        <begin position="650"/>
        <end position="675"/>
    </location>
</feature>
<dbReference type="AlphaFoldDB" id="A0A5J4X1T7"/>
<comment type="caution">
    <text evidence="6">The sequence shown here is derived from an EMBL/GenBank/DDBJ whole genome shotgun (WGS) entry which is preliminary data.</text>
</comment>
<dbReference type="OrthoDB" id="10252509at2759"/>
<proteinExistence type="predicted"/>
<dbReference type="InterPro" id="IPR016024">
    <property type="entry name" value="ARM-type_fold"/>
</dbReference>